<dbReference type="Proteomes" id="UP000299290">
    <property type="component" value="Unassembled WGS sequence"/>
</dbReference>
<feature type="region of interest" description="Disordered" evidence="1">
    <location>
        <begin position="247"/>
        <end position="267"/>
    </location>
</feature>
<dbReference type="RefSeq" id="WP_228053489.1">
    <property type="nucleotide sequence ID" value="NZ_BJHV01000001.1"/>
</dbReference>
<sequence length="267" mass="28323">MAGDSPEALAKRARQVAAAWDGSTAAAAWRSGYHPMGEVVQPPRGGLLSQADKQAYRQRSFVLGDELPTNGPHDGRVTWARGKSLTRPLTRPEEAYQALVSARAEGKPYLTVTGAKLGEMSVVTSRGPAMVPAWLFSLEGYDSPLKQAAAVPSELPRSPIERARGIPGYPLRHLVRIAADGLSVTVVALHRVCDHGPAVDVLEAPGSVVLSASVKPRKDGGTCTKQGKSQEVTVKLDRSLGDGILLDAHTGRPMPYKPSLGPSPSWS</sequence>
<evidence type="ECO:0000256" key="1">
    <source>
        <dbReference type="SAM" id="MobiDB-lite"/>
    </source>
</evidence>
<evidence type="ECO:0000313" key="3">
    <source>
        <dbReference type="Proteomes" id="UP000299290"/>
    </source>
</evidence>
<protein>
    <submittedName>
        <fullName evidence="2">Uncharacterized protein</fullName>
    </submittedName>
</protein>
<dbReference type="AlphaFoldDB" id="A0A4D4KKH9"/>
<accession>A0A4D4KKH9</accession>
<gene>
    <name evidence="2" type="ORF">SANT12839_074710</name>
</gene>
<keyword evidence="3" id="KW-1185">Reference proteome</keyword>
<proteinExistence type="predicted"/>
<reference evidence="2 3" key="1">
    <citation type="journal article" date="2020" name="Int. J. Syst. Evol. Microbiol.">
        <title>Reclassification of Streptomyces castelarensis and Streptomyces sporoclivatus as later heterotypic synonyms of Streptomyces antimycoticus.</title>
        <authorList>
            <person name="Komaki H."/>
            <person name="Tamura T."/>
        </authorList>
    </citation>
    <scope>NUCLEOTIDE SEQUENCE [LARGE SCALE GENOMIC DNA]</scope>
    <source>
        <strain evidence="2 3">NBRC 12839</strain>
    </source>
</reference>
<name>A0A4D4KKH9_9ACTN</name>
<evidence type="ECO:0000313" key="2">
    <source>
        <dbReference type="EMBL" id="GDY46589.1"/>
    </source>
</evidence>
<dbReference type="EMBL" id="BJHV01000001">
    <property type="protein sequence ID" value="GDY46589.1"/>
    <property type="molecule type" value="Genomic_DNA"/>
</dbReference>
<organism evidence="2 3">
    <name type="scientific">Streptomyces antimycoticus</name>
    <dbReference type="NCBI Taxonomy" id="68175"/>
    <lineage>
        <taxon>Bacteria</taxon>
        <taxon>Bacillati</taxon>
        <taxon>Actinomycetota</taxon>
        <taxon>Actinomycetes</taxon>
        <taxon>Kitasatosporales</taxon>
        <taxon>Streptomycetaceae</taxon>
        <taxon>Streptomyces</taxon>
        <taxon>Streptomyces violaceusniger group</taxon>
    </lineage>
</organism>
<comment type="caution">
    <text evidence="2">The sequence shown here is derived from an EMBL/GenBank/DDBJ whole genome shotgun (WGS) entry which is preliminary data.</text>
</comment>